<protein>
    <recommendedName>
        <fullName evidence="4">2TM domain-containing protein</fullName>
    </recommendedName>
</protein>
<reference evidence="2 3" key="1">
    <citation type="submission" date="2018-08" db="EMBL/GenBank/DDBJ databases">
        <title>Sequencing the genomes of 1000 actinobacteria strains.</title>
        <authorList>
            <person name="Klenk H.-P."/>
        </authorList>
    </citation>
    <scope>NUCLEOTIDE SEQUENCE [LARGE SCALE GENOMIC DNA]</scope>
    <source>
        <strain evidence="2 3">DSM 22967</strain>
    </source>
</reference>
<dbReference type="OrthoDB" id="2082317at2"/>
<keyword evidence="1" id="KW-1133">Transmembrane helix</keyword>
<dbReference type="AlphaFoldDB" id="A0A3D9UMN5"/>
<accession>A0A3D9UMN5</accession>
<feature type="transmembrane region" description="Helical" evidence="1">
    <location>
        <begin position="6"/>
        <end position="27"/>
    </location>
</feature>
<feature type="transmembrane region" description="Helical" evidence="1">
    <location>
        <begin position="59"/>
        <end position="83"/>
    </location>
</feature>
<keyword evidence="1" id="KW-0472">Membrane</keyword>
<organism evidence="2 3">
    <name type="scientific">Calidifontibacter indicus</name>
    <dbReference type="NCBI Taxonomy" id="419650"/>
    <lineage>
        <taxon>Bacteria</taxon>
        <taxon>Bacillati</taxon>
        <taxon>Actinomycetota</taxon>
        <taxon>Actinomycetes</taxon>
        <taxon>Micrococcales</taxon>
        <taxon>Dermacoccaceae</taxon>
        <taxon>Calidifontibacter</taxon>
    </lineage>
</organism>
<comment type="caution">
    <text evidence="2">The sequence shown here is derived from an EMBL/GenBank/DDBJ whole genome shotgun (WGS) entry which is preliminary data.</text>
</comment>
<sequence>MLYAVIVGSEVMFWVFLFGGLAARYLLRRKRLSSVLLICAPLVDLVTLTAAVIDLRGGAAPGLAHVLAAIYIGVSVGFGHSMVHWADVRFAHRFADGPAPAPKPSWGAARVAHERRGITRHLVAWAVGGALLICAGALVGTSAAWETFGGTAAAWTLVLVIDALWTAGEIAAASRRKPA</sequence>
<dbReference type="RefSeq" id="WP_115922550.1">
    <property type="nucleotide sequence ID" value="NZ_QTUA01000001.1"/>
</dbReference>
<proteinExistence type="predicted"/>
<feature type="transmembrane region" description="Helical" evidence="1">
    <location>
        <begin position="34"/>
        <end position="53"/>
    </location>
</feature>
<keyword evidence="1" id="KW-0812">Transmembrane</keyword>
<keyword evidence="3" id="KW-1185">Reference proteome</keyword>
<dbReference type="Proteomes" id="UP000256253">
    <property type="component" value="Unassembled WGS sequence"/>
</dbReference>
<evidence type="ECO:0000313" key="3">
    <source>
        <dbReference type="Proteomes" id="UP000256253"/>
    </source>
</evidence>
<feature type="transmembrane region" description="Helical" evidence="1">
    <location>
        <begin position="122"/>
        <end position="140"/>
    </location>
</feature>
<gene>
    <name evidence="2" type="ORF">DFJ65_1589</name>
</gene>
<evidence type="ECO:0000313" key="2">
    <source>
        <dbReference type="EMBL" id="REF30577.1"/>
    </source>
</evidence>
<evidence type="ECO:0008006" key="4">
    <source>
        <dbReference type="Google" id="ProtNLM"/>
    </source>
</evidence>
<evidence type="ECO:0000256" key="1">
    <source>
        <dbReference type="SAM" id="Phobius"/>
    </source>
</evidence>
<dbReference type="EMBL" id="QTUA01000001">
    <property type="protein sequence ID" value="REF30577.1"/>
    <property type="molecule type" value="Genomic_DNA"/>
</dbReference>
<feature type="transmembrane region" description="Helical" evidence="1">
    <location>
        <begin position="152"/>
        <end position="173"/>
    </location>
</feature>
<name>A0A3D9UMN5_9MICO</name>